<dbReference type="Proteomes" id="UP000887581">
    <property type="component" value="Unplaced"/>
</dbReference>
<dbReference type="AlphaFoldDB" id="A0A915PI60"/>
<proteinExistence type="predicted"/>
<evidence type="ECO:0000313" key="1">
    <source>
        <dbReference type="Proteomes" id="UP000887581"/>
    </source>
</evidence>
<accession>A0A915PI60</accession>
<keyword evidence="1" id="KW-1185">Reference proteome</keyword>
<protein>
    <submittedName>
        <fullName evidence="2">Uncharacterized protein</fullName>
    </submittedName>
</protein>
<evidence type="ECO:0000313" key="2">
    <source>
        <dbReference type="WBParaSite" id="sdigi.contig12.g1293.t1"/>
    </source>
</evidence>
<reference evidence="2" key="1">
    <citation type="submission" date="2022-11" db="UniProtKB">
        <authorList>
            <consortium name="WormBaseParasite"/>
        </authorList>
    </citation>
    <scope>IDENTIFICATION</scope>
</reference>
<name>A0A915PI60_9BILA</name>
<organism evidence="1 2">
    <name type="scientific">Setaria digitata</name>
    <dbReference type="NCBI Taxonomy" id="48799"/>
    <lineage>
        <taxon>Eukaryota</taxon>
        <taxon>Metazoa</taxon>
        <taxon>Ecdysozoa</taxon>
        <taxon>Nematoda</taxon>
        <taxon>Chromadorea</taxon>
        <taxon>Rhabditida</taxon>
        <taxon>Spirurina</taxon>
        <taxon>Spiruromorpha</taxon>
        <taxon>Filarioidea</taxon>
        <taxon>Setariidae</taxon>
        <taxon>Setaria</taxon>
    </lineage>
</organism>
<sequence>MDSESCYGITVYSSKENSPLPEPIHLDSIDGVVMKALLCMQKTTQILHRQQSRAEIWKGQKAKSNNTVAEVNFPVWKLVVHRSGLSEALVDEFCWVSVSSLIHDDTVSRNGWDEITEMYMSSNMYIHVCCHVMLGVRLCCS</sequence>
<dbReference type="WBParaSite" id="sdigi.contig12.g1293.t1">
    <property type="protein sequence ID" value="sdigi.contig12.g1293.t1"/>
    <property type="gene ID" value="sdigi.contig12.g1293"/>
</dbReference>